<dbReference type="EMBL" id="MN740762">
    <property type="protein sequence ID" value="QHS81925.1"/>
    <property type="molecule type" value="Genomic_DNA"/>
</dbReference>
<dbReference type="Pfam" id="PF01755">
    <property type="entry name" value="Glyco_transf_25"/>
    <property type="match status" value="1"/>
</dbReference>
<proteinExistence type="predicted"/>
<organism evidence="2">
    <name type="scientific">viral metagenome</name>
    <dbReference type="NCBI Taxonomy" id="1070528"/>
    <lineage>
        <taxon>unclassified sequences</taxon>
        <taxon>metagenomes</taxon>
        <taxon>organismal metagenomes</taxon>
    </lineage>
</organism>
<dbReference type="AlphaFoldDB" id="A0A6C0ARN3"/>
<dbReference type="CDD" id="cd06532">
    <property type="entry name" value="Glyco_transf_25"/>
    <property type="match status" value="1"/>
</dbReference>
<evidence type="ECO:0000259" key="1">
    <source>
        <dbReference type="Pfam" id="PF01755"/>
    </source>
</evidence>
<feature type="domain" description="Glycosyl transferase family 25" evidence="1">
    <location>
        <begin position="46"/>
        <end position="119"/>
    </location>
</feature>
<protein>
    <recommendedName>
        <fullName evidence="1">Glycosyl transferase family 25 domain-containing protein</fullName>
    </recommendedName>
</protein>
<accession>A0A6C0ARN3</accession>
<evidence type="ECO:0000313" key="2">
    <source>
        <dbReference type="EMBL" id="QHS81925.1"/>
    </source>
</evidence>
<reference evidence="2" key="1">
    <citation type="journal article" date="2020" name="Nature">
        <title>Giant virus diversity and host interactions through global metagenomics.</title>
        <authorList>
            <person name="Schulz F."/>
            <person name="Roux S."/>
            <person name="Paez-Espino D."/>
            <person name="Jungbluth S."/>
            <person name="Walsh D.A."/>
            <person name="Denef V.J."/>
            <person name="McMahon K.D."/>
            <person name="Konstantinidis K.T."/>
            <person name="Eloe-Fadrosh E.A."/>
            <person name="Kyrpides N.C."/>
            <person name="Woyke T."/>
        </authorList>
    </citation>
    <scope>NUCLEOTIDE SEQUENCE</scope>
    <source>
        <strain evidence="2">GVMAG-S-1101165-79</strain>
    </source>
</reference>
<dbReference type="InterPro" id="IPR002654">
    <property type="entry name" value="Glyco_trans_25"/>
</dbReference>
<name>A0A6C0ARN3_9ZZZZ</name>
<sequence>MSHNIDKIIYINLNKRTDRRNEIEQELNNFGLEYDRFEAIETPNFGAIGCFKSHLSVLKLAKERNYQNILILEDDFIFLVSKEKFEQNLSDFFSLNLPFDLCMLSYNLIKSEELENNLVNKVIEAQTASGYIVNNHYYDKLIQLYEWALPLYEETGAHWIYANDQIWKQYQPNDNWYYFKTRLGKQSCSYSDLGKEVVDYHC</sequence>